<evidence type="ECO:0000256" key="6">
    <source>
        <dbReference type="ARBA" id="ARBA00022692"/>
    </source>
</evidence>
<dbReference type="Gene3D" id="3.10.560.10">
    <property type="entry name" value="Outer membrane lipoprotein wza domain like"/>
    <property type="match status" value="1"/>
</dbReference>
<evidence type="ECO:0000256" key="2">
    <source>
        <dbReference type="ARBA" id="ARBA00009450"/>
    </source>
</evidence>
<dbReference type="InterPro" id="IPR054765">
    <property type="entry name" value="SLBB_dom"/>
</dbReference>
<accession>A0A368JMB9</accession>
<evidence type="ECO:0000256" key="11">
    <source>
        <dbReference type="ARBA" id="ARBA00023136"/>
    </source>
</evidence>
<keyword evidence="8" id="KW-0625">Polysaccharide transport</keyword>
<dbReference type="OrthoDB" id="662756at2"/>
<dbReference type="RefSeq" id="WP_114406860.1">
    <property type="nucleotide sequence ID" value="NZ_QOWE01000011.1"/>
</dbReference>
<evidence type="ECO:0000256" key="1">
    <source>
        <dbReference type="ARBA" id="ARBA00004571"/>
    </source>
</evidence>
<dbReference type="InterPro" id="IPR049712">
    <property type="entry name" value="Poly_export"/>
</dbReference>
<evidence type="ECO:0000313" key="18">
    <source>
        <dbReference type="EMBL" id="RCR68810.1"/>
    </source>
</evidence>
<evidence type="ECO:0000259" key="16">
    <source>
        <dbReference type="Pfam" id="PF02563"/>
    </source>
</evidence>
<evidence type="ECO:0000256" key="9">
    <source>
        <dbReference type="ARBA" id="ARBA00023065"/>
    </source>
</evidence>
<feature type="domain" description="SLBB" evidence="17">
    <location>
        <begin position="149"/>
        <end position="228"/>
    </location>
</feature>
<evidence type="ECO:0000256" key="7">
    <source>
        <dbReference type="ARBA" id="ARBA00022729"/>
    </source>
</evidence>
<dbReference type="InterPro" id="IPR003715">
    <property type="entry name" value="Poly_export_N"/>
</dbReference>
<dbReference type="Pfam" id="PF22461">
    <property type="entry name" value="SLBB_2"/>
    <property type="match status" value="1"/>
</dbReference>
<keyword evidence="6 15" id="KW-0812">Transmembrane</keyword>
<name>A0A368JMB9_9BACT</name>
<keyword evidence="11 15" id="KW-0472">Membrane</keyword>
<dbReference type="GO" id="GO:0009279">
    <property type="term" value="C:cell outer membrane"/>
    <property type="evidence" value="ECO:0007669"/>
    <property type="project" value="UniProtKB-SubCell"/>
</dbReference>
<keyword evidence="10" id="KW-0626">Porin</keyword>
<comment type="caution">
    <text evidence="18">The sequence shown here is derived from an EMBL/GenBank/DDBJ whole genome shotgun (WGS) entry which is preliminary data.</text>
</comment>
<keyword evidence="5" id="KW-0762">Sugar transport</keyword>
<evidence type="ECO:0000256" key="8">
    <source>
        <dbReference type="ARBA" id="ARBA00023047"/>
    </source>
</evidence>
<dbReference type="GO" id="GO:0006811">
    <property type="term" value="P:monoatomic ion transport"/>
    <property type="evidence" value="ECO:0007669"/>
    <property type="project" value="UniProtKB-KW"/>
</dbReference>
<evidence type="ECO:0000259" key="17">
    <source>
        <dbReference type="Pfam" id="PF22461"/>
    </source>
</evidence>
<dbReference type="PROSITE" id="PS51257">
    <property type="entry name" value="PROKAR_LIPOPROTEIN"/>
    <property type="match status" value="1"/>
</dbReference>
<evidence type="ECO:0000256" key="15">
    <source>
        <dbReference type="SAM" id="Phobius"/>
    </source>
</evidence>
<feature type="domain" description="Polysaccharide export protein N-terminal" evidence="16">
    <location>
        <begin position="49"/>
        <end position="145"/>
    </location>
</feature>
<gene>
    <name evidence="18" type="ORF">DUE52_15120</name>
</gene>
<reference evidence="18 19" key="1">
    <citation type="submission" date="2018-07" db="EMBL/GenBank/DDBJ databases">
        <title>Genome analysis of Larkinella rosea.</title>
        <authorList>
            <person name="Zhou Z."/>
            <person name="Wang G."/>
        </authorList>
    </citation>
    <scope>NUCLEOTIDE SEQUENCE [LARGE SCALE GENOMIC DNA]</scope>
    <source>
        <strain evidence="19">zzj9</strain>
    </source>
</reference>
<evidence type="ECO:0000256" key="3">
    <source>
        <dbReference type="ARBA" id="ARBA00022448"/>
    </source>
</evidence>
<comment type="similarity">
    <text evidence="2">Belongs to the BexD/CtrA/VexA family.</text>
</comment>
<keyword evidence="12" id="KW-0564">Palmitate</keyword>
<sequence length="261" mass="28990">MKNWNSLALCFMIIAFSSCISQKQITYFQSPVADSTAVAEEITNKYIPTIQPNDLLGINVNSLNPEASSFFNPYAGVERVATFQTVNGQVPVTAVVGYLVDPEGNIQLPLVGKVKVVGLTSGAARDLLQDKLKNYLKEPTVAVRFLNFKVSVLGEVARPSMFSIPNEQMTITEALSLAGDITIYGRRDNVMVIRETNGKREFGRVNMNQRDLFKSPFYYLHPNDVIYVEPGKARLAYADRFYTILPSIIGALSLIAVIIRR</sequence>
<evidence type="ECO:0000256" key="14">
    <source>
        <dbReference type="ARBA" id="ARBA00023288"/>
    </source>
</evidence>
<dbReference type="PANTHER" id="PTHR33619">
    <property type="entry name" value="POLYSACCHARIDE EXPORT PROTEIN GFCE-RELATED"/>
    <property type="match status" value="1"/>
</dbReference>
<keyword evidence="15" id="KW-1133">Transmembrane helix</keyword>
<dbReference type="AlphaFoldDB" id="A0A368JMB9"/>
<proteinExistence type="inferred from homology"/>
<dbReference type="Gene3D" id="3.30.1950.10">
    <property type="entry name" value="wza like domain"/>
    <property type="match status" value="1"/>
</dbReference>
<keyword evidence="3" id="KW-0813">Transport</keyword>
<dbReference type="Pfam" id="PF02563">
    <property type="entry name" value="Poly_export"/>
    <property type="match status" value="1"/>
</dbReference>
<protein>
    <submittedName>
        <fullName evidence="18">Polysaccharide export protein</fullName>
    </submittedName>
</protein>
<organism evidence="18 19">
    <name type="scientific">Larkinella punicea</name>
    <dbReference type="NCBI Taxonomy" id="2315727"/>
    <lineage>
        <taxon>Bacteria</taxon>
        <taxon>Pseudomonadati</taxon>
        <taxon>Bacteroidota</taxon>
        <taxon>Cytophagia</taxon>
        <taxon>Cytophagales</taxon>
        <taxon>Spirosomataceae</taxon>
        <taxon>Larkinella</taxon>
    </lineage>
</organism>
<keyword evidence="9" id="KW-0406">Ion transport</keyword>
<comment type="subcellular location">
    <subcellularLocation>
        <location evidence="1">Cell outer membrane</location>
        <topology evidence="1">Multi-pass membrane protein</topology>
    </subcellularLocation>
</comment>
<evidence type="ECO:0000256" key="5">
    <source>
        <dbReference type="ARBA" id="ARBA00022597"/>
    </source>
</evidence>
<keyword evidence="13" id="KW-0998">Cell outer membrane</keyword>
<dbReference type="GO" id="GO:0015159">
    <property type="term" value="F:polysaccharide transmembrane transporter activity"/>
    <property type="evidence" value="ECO:0007669"/>
    <property type="project" value="InterPro"/>
</dbReference>
<evidence type="ECO:0000256" key="10">
    <source>
        <dbReference type="ARBA" id="ARBA00023114"/>
    </source>
</evidence>
<keyword evidence="14" id="KW-0449">Lipoprotein</keyword>
<evidence type="ECO:0000256" key="13">
    <source>
        <dbReference type="ARBA" id="ARBA00023237"/>
    </source>
</evidence>
<dbReference type="PANTHER" id="PTHR33619:SF3">
    <property type="entry name" value="POLYSACCHARIDE EXPORT PROTEIN GFCE-RELATED"/>
    <property type="match status" value="1"/>
</dbReference>
<dbReference type="EMBL" id="QOWE01000011">
    <property type="protein sequence ID" value="RCR68810.1"/>
    <property type="molecule type" value="Genomic_DNA"/>
</dbReference>
<keyword evidence="7" id="KW-0732">Signal</keyword>
<dbReference type="Proteomes" id="UP000253383">
    <property type="component" value="Unassembled WGS sequence"/>
</dbReference>
<keyword evidence="19" id="KW-1185">Reference proteome</keyword>
<dbReference type="GO" id="GO:0046930">
    <property type="term" value="C:pore complex"/>
    <property type="evidence" value="ECO:0007669"/>
    <property type="project" value="UniProtKB-KW"/>
</dbReference>
<evidence type="ECO:0000313" key="19">
    <source>
        <dbReference type="Proteomes" id="UP000253383"/>
    </source>
</evidence>
<evidence type="ECO:0000256" key="4">
    <source>
        <dbReference type="ARBA" id="ARBA00022452"/>
    </source>
</evidence>
<keyword evidence="4" id="KW-1134">Transmembrane beta strand</keyword>
<evidence type="ECO:0000256" key="12">
    <source>
        <dbReference type="ARBA" id="ARBA00023139"/>
    </source>
</evidence>
<dbReference type="GO" id="GO:0015288">
    <property type="term" value="F:porin activity"/>
    <property type="evidence" value="ECO:0007669"/>
    <property type="project" value="UniProtKB-KW"/>
</dbReference>
<feature type="transmembrane region" description="Helical" evidence="15">
    <location>
        <begin position="241"/>
        <end position="259"/>
    </location>
</feature>